<proteinExistence type="predicted"/>
<comment type="caution">
    <text evidence="1">The sequence shown here is derived from an EMBL/GenBank/DDBJ whole genome shotgun (WGS) entry which is preliminary data.</text>
</comment>
<evidence type="ECO:0000313" key="1">
    <source>
        <dbReference type="EMBL" id="CAH9077303.1"/>
    </source>
</evidence>
<sequence>MLRFLPHSLNAPSTVFPRLFTRLRRSNSNSSGGGEDDVPLPHLIEIDLDSSTTDPNFAASSDPTIDRIHKLDDAIHTFILRRSAPDWLPFIPGSSYWVPPRHFTAPRPLNIVDVIRKISAAKTNRPSLSEDELMASFSSVGWPSFDFFFPGSRSPHPVTLQVMEVKVKIQENSDDESEREANED</sequence>
<dbReference type="OrthoDB" id="1095098at2759"/>
<name>A0A9P1E430_CUSEU</name>
<dbReference type="Proteomes" id="UP001152484">
    <property type="component" value="Unassembled WGS sequence"/>
</dbReference>
<gene>
    <name evidence="1" type="ORF">CEURO_LOCUS6262</name>
</gene>
<dbReference type="PANTHER" id="PTHR33972:SF2">
    <property type="entry name" value="OS04G0606700 PROTEIN"/>
    <property type="match status" value="1"/>
</dbReference>
<keyword evidence="2" id="KW-1185">Reference proteome</keyword>
<protein>
    <submittedName>
        <fullName evidence="1">Uncharacterized protein</fullName>
    </submittedName>
</protein>
<evidence type="ECO:0000313" key="2">
    <source>
        <dbReference type="Proteomes" id="UP001152484"/>
    </source>
</evidence>
<reference evidence="1" key="1">
    <citation type="submission" date="2022-07" db="EMBL/GenBank/DDBJ databases">
        <authorList>
            <person name="Macas J."/>
            <person name="Novak P."/>
            <person name="Neumann P."/>
        </authorList>
    </citation>
    <scope>NUCLEOTIDE SEQUENCE</scope>
</reference>
<accession>A0A9P1E430</accession>
<organism evidence="1 2">
    <name type="scientific">Cuscuta europaea</name>
    <name type="common">European dodder</name>
    <dbReference type="NCBI Taxonomy" id="41803"/>
    <lineage>
        <taxon>Eukaryota</taxon>
        <taxon>Viridiplantae</taxon>
        <taxon>Streptophyta</taxon>
        <taxon>Embryophyta</taxon>
        <taxon>Tracheophyta</taxon>
        <taxon>Spermatophyta</taxon>
        <taxon>Magnoliopsida</taxon>
        <taxon>eudicotyledons</taxon>
        <taxon>Gunneridae</taxon>
        <taxon>Pentapetalae</taxon>
        <taxon>asterids</taxon>
        <taxon>lamiids</taxon>
        <taxon>Solanales</taxon>
        <taxon>Convolvulaceae</taxon>
        <taxon>Cuscuteae</taxon>
        <taxon>Cuscuta</taxon>
        <taxon>Cuscuta subgen. Cuscuta</taxon>
    </lineage>
</organism>
<dbReference type="AlphaFoldDB" id="A0A9P1E430"/>
<dbReference type="EMBL" id="CAMAPE010000010">
    <property type="protein sequence ID" value="CAH9077303.1"/>
    <property type="molecule type" value="Genomic_DNA"/>
</dbReference>
<dbReference type="PANTHER" id="PTHR33972">
    <property type="entry name" value="EXPRESSED PROTEIN"/>
    <property type="match status" value="1"/>
</dbReference>